<evidence type="ECO:0000313" key="1">
    <source>
        <dbReference type="EMBL" id="KIL51698.1"/>
    </source>
</evidence>
<comment type="caution">
    <text evidence="1">The sequence shown here is derived from an EMBL/GenBank/DDBJ whole genome shotgun (WGS) entry which is preliminary data.</text>
</comment>
<keyword evidence="2" id="KW-1185">Reference proteome</keyword>
<accession>A0A0C2W6N6</accession>
<dbReference type="EMBL" id="JXRQ01000015">
    <property type="protein sequence ID" value="KIL51698.1"/>
    <property type="molecule type" value="Genomic_DNA"/>
</dbReference>
<sequence length="52" mass="5959">MKVKACAINNTEIWMREDQASVIDRRFPLEQAREAQVYLKNKGKLGTSPLLP</sequence>
<reference evidence="1 2" key="1">
    <citation type="submission" date="2015-01" db="EMBL/GenBank/DDBJ databases">
        <title>Genome sequence of Jeotgalibacillus alimentarius.</title>
        <authorList>
            <person name="Goh K.M."/>
            <person name="Chan K.-G."/>
            <person name="Yaakop A.S."/>
            <person name="Ee R."/>
            <person name="Gan H.M."/>
            <person name="Chan C.S."/>
        </authorList>
    </citation>
    <scope>NUCLEOTIDE SEQUENCE [LARGE SCALE GENOMIC DNA]</scope>
    <source>
        <strain evidence="1 2">YKJ-13</strain>
    </source>
</reference>
<dbReference type="Proteomes" id="UP000031950">
    <property type="component" value="Unassembled WGS sequence"/>
</dbReference>
<proteinExistence type="predicted"/>
<name>A0A0C2W6N6_9BACL</name>
<organism evidence="1 2">
    <name type="scientific">Jeotgalibacillus alimentarius</name>
    <dbReference type="NCBI Taxonomy" id="135826"/>
    <lineage>
        <taxon>Bacteria</taxon>
        <taxon>Bacillati</taxon>
        <taxon>Bacillota</taxon>
        <taxon>Bacilli</taxon>
        <taxon>Bacillales</taxon>
        <taxon>Caryophanaceae</taxon>
        <taxon>Jeotgalibacillus</taxon>
    </lineage>
</organism>
<gene>
    <name evidence="1" type="ORF">KP77_12100</name>
</gene>
<evidence type="ECO:0000313" key="2">
    <source>
        <dbReference type="Proteomes" id="UP000031950"/>
    </source>
</evidence>
<dbReference type="PATRIC" id="fig|135826.4.peg.1206"/>
<protein>
    <submittedName>
        <fullName evidence="1">Uncharacterized protein</fullName>
    </submittedName>
</protein>
<dbReference type="AlphaFoldDB" id="A0A0C2W6N6"/>
<dbReference type="STRING" id="135826.KP77_12100"/>